<dbReference type="EMBL" id="CM007651">
    <property type="protein sequence ID" value="ONI35839.1"/>
    <property type="molecule type" value="Genomic_DNA"/>
</dbReference>
<keyword evidence="4" id="KW-1185">Reference proteome</keyword>
<evidence type="ECO:0000313" key="4">
    <source>
        <dbReference type="Proteomes" id="UP000006882"/>
    </source>
</evidence>
<evidence type="ECO:0000259" key="2">
    <source>
        <dbReference type="Pfam" id="PF08268"/>
    </source>
</evidence>
<feature type="domain" description="F-box" evidence="1">
    <location>
        <begin position="42"/>
        <end position="76"/>
    </location>
</feature>
<dbReference type="eggNOG" id="ENOG502QW61">
    <property type="taxonomic scope" value="Eukaryota"/>
</dbReference>
<dbReference type="Gramene" id="ONI35837">
    <property type="protein sequence ID" value="ONI35837"/>
    <property type="gene ID" value="PRUPE_1G556700"/>
</dbReference>
<dbReference type="InterPro" id="IPR017451">
    <property type="entry name" value="F-box-assoc_interact_dom"/>
</dbReference>
<dbReference type="Gramene" id="ONI35840">
    <property type="protein sequence ID" value="ONI35840"/>
    <property type="gene ID" value="PRUPE_1G556700"/>
</dbReference>
<reference evidence="3" key="2">
    <citation type="submission" date="2016-12" db="EMBL/GenBank/DDBJ databases">
        <title>WGS assembly of Prunus persica.</title>
        <authorList>
            <person name="Verde I."/>
            <person name="Jenkins J."/>
            <person name="Dondini L."/>
            <person name="Micali S."/>
            <person name="Pagliarani G."/>
            <person name="Vendramin E."/>
            <person name="Paris R."/>
            <person name="Aramini V."/>
            <person name="Gazza L."/>
            <person name="Rossini L."/>
            <person name="Bassi D."/>
            <person name="Troggio M."/>
            <person name="Shu S."/>
            <person name="Grimwood J.H."/>
            <person name="Tartarini S."/>
            <person name="Dettori M.T."/>
            <person name="Schmutz J."/>
        </authorList>
    </citation>
    <scope>NUCLEOTIDE SEQUENCE</scope>
</reference>
<protein>
    <recommendedName>
        <fullName evidence="5">F-box domain-containing protein</fullName>
    </recommendedName>
</protein>
<dbReference type="NCBIfam" id="TIGR01640">
    <property type="entry name" value="F_box_assoc_1"/>
    <property type="match status" value="1"/>
</dbReference>
<dbReference type="Gramene" id="ONI35839">
    <property type="protein sequence ID" value="ONI35839"/>
    <property type="gene ID" value="PRUPE_1G556700"/>
</dbReference>
<dbReference type="Proteomes" id="UP000006882">
    <property type="component" value="Chromosome G1"/>
</dbReference>
<evidence type="ECO:0000313" key="3">
    <source>
        <dbReference type="EMBL" id="ONI35839.1"/>
    </source>
</evidence>
<proteinExistence type="predicted"/>
<dbReference type="PANTHER" id="PTHR31672:SF11">
    <property type="entry name" value="F-BOX PROTEIN CPR1-LIKE ISOFORM X2"/>
    <property type="match status" value="1"/>
</dbReference>
<dbReference type="InterPro" id="IPR001810">
    <property type="entry name" value="F-box_dom"/>
</dbReference>
<organism evidence="3 4">
    <name type="scientific">Prunus persica</name>
    <name type="common">Peach</name>
    <name type="synonym">Amygdalus persica</name>
    <dbReference type="NCBI Taxonomy" id="3760"/>
    <lineage>
        <taxon>Eukaryota</taxon>
        <taxon>Viridiplantae</taxon>
        <taxon>Streptophyta</taxon>
        <taxon>Embryophyta</taxon>
        <taxon>Tracheophyta</taxon>
        <taxon>Spermatophyta</taxon>
        <taxon>Magnoliopsida</taxon>
        <taxon>eudicotyledons</taxon>
        <taxon>Gunneridae</taxon>
        <taxon>Pentapetalae</taxon>
        <taxon>rosids</taxon>
        <taxon>fabids</taxon>
        <taxon>Rosales</taxon>
        <taxon>Rosaceae</taxon>
        <taxon>Amygdaloideae</taxon>
        <taxon>Amygdaleae</taxon>
        <taxon>Prunus</taxon>
    </lineage>
</organism>
<sequence>MANSLASKNVGLLRLVEERSLTKKIEEEKKHKREKQVPYLHKDCISNILVRLPLDSLQRSRFVCKPWYNIIKNPKFIDAHLHRSESVLIFLSPFPNESLYPFSVASVPKELPNTVSVELNLLQPKPIPIFNHTTINAPRFSVQFLEFKNDKSKIGEYSLSCSGNIRATCNGLILLDNKLKNGGLVVMNPVTRKLIALPLGTLSRPHDESYGFALIDSTGEYKVVHLFRDELRYVSCEILSLRTKAWREVNGPSFGFFNRFVDGPISAIGGLHWIPQVDRSEYIVSIEVDKEKFHQIPLPRSSRTHDRIVDMGGVLCLIVHEDVNHIDIWILKGFYGEVWTKYHSITVGSIIDMVPLFSLRIKGDIIFKRDEDGSFYVYDFQHQEMRKVEMVEGCIPRSSTTYLPHVNSLVSWMEVNLDMCD</sequence>
<evidence type="ECO:0000259" key="1">
    <source>
        <dbReference type="Pfam" id="PF00646"/>
    </source>
</evidence>
<dbReference type="EMBL" id="CM007651">
    <property type="protein sequence ID" value="ONI35838.1"/>
    <property type="molecule type" value="Genomic_DNA"/>
</dbReference>
<dbReference type="SMR" id="A0A251RID8"/>
<dbReference type="SUPFAM" id="SSF81383">
    <property type="entry name" value="F-box domain"/>
    <property type="match status" value="1"/>
</dbReference>
<gene>
    <name evidence="3" type="ORF">PRUPE_1G556700</name>
</gene>
<dbReference type="EMBL" id="CM007651">
    <property type="protein sequence ID" value="ONI35840.1"/>
    <property type="molecule type" value="Genomic_DNA"/>
</dbReference>
<accession>A0A251RID8</accession>
<evidence type="ECO:0008006" key="5">
    <source>
        <dbReference type="Google" id="ProtNLM"/>
    </source>
</evidence>
<dbReference type="STRING" id="3760.A0A251RID8"/>
<reference evidence="3 4" key="1">
    <citation type="journal article" date="2013" name="Nat. Genet.">
        <title>The high-quality draft genome of peach (Prunus persica) identifies unique patterns of genetic diversity, domestication and genome evolution.</title>
        <authorList>
            <consortium name="International Peach Genome Initiative"/>
            <person name="Verde I."/>
            <person name="Abbott A.G."/>
            <person name="Scalabrin S."/>
            <person name="Jung S."/>
            <person name="Shu S."/>
            <person name="Marroni F."/>
            <person name="Zhebentyayeva T."/>
            <person name="Dettori M.T."/>
            <person name="Grimwood J."/>
            <person name="Cattonaro F."/>
            <person name="Zuccolo A."/>
            <person name="Rossini L."/>
            <person name="Jenkins J."/>
            <person name="Vendramin E."/>
            <person name="Meisel L.A."/>
            <person name="Decroocq V."/>
            <person name="Sosinski B."/>
            <person name="Prochnik S."/>
            <person name="Mitros T."/>
            <person name="Policriti A."/>
            <person name="Cipriani G."/>
            <person name="Dondini L."/>
            <person name="Ficklin S."/>
            <person name="Goodstein D.M."/>
            <person name="Xuan P."/>
            <person name="Del Fabbro C."/>
            <person name="Aramini V."/>
            <person name="Copetti D."/>
            <person name="Gonzalez S."/>
            <person name="Horner D.S."/>
            <person name="Falchi R."/>
            <person name="Lucas S."/>
            <person name="Mica E."/>
            <person name="Maldonado J."/>
            <person name="Lazzari B."/>
            <person name="Bielenberg D."/>
            <person name="Pirona R."/>
            <person name="Miculan M."/>
            <person name="Barakat A."/>
            <person name="Testolin R."/>
            <person name="Stella A."/>
            <person name="Tartarini S."/>
            <person name="Tonutti P."/>
            <person name="Arus P."/>
            <person name="Orellana A."/>
            <person name="Wells C."/>
            <person name="Main D."/>
            <person name="Vizzotto G."/>
            <person name="Silva H."/>
            <person name="Salamini F."/>
            <person name="Schmutz J."/>
            <person name="Morgante M."/>
            <person name="Rokhsar D.S."/>
        </authorList>
    </citation>
    <scope>NUCLEOTIDE SEQUENCE [LARGE SCALE GENOMIC DNA]</scope>
    <source>
        <strain evidence="4">cv. Nemared</strain>
    </source>
</reference>
<dbReference type="InterPro" id="IPR013187">
    <property type="entry name" value="F-box-assoc_dom_typ3"/>
</dbReference>
<dbReference type="InterPro" id="IPR036047">
    <property type="entry name" value="F-box-like_dom_sf"/>
</dbReference>
<name>A0A251RID8_PRUPE</name>
<dbReference type="EMBL" id="CM007651">
    <property type="protein sequence ID" value="ONI35837.1"/>
    <property type="molecule type" value="Genomic_DNA"/>
</dbReference>
<feature type="domain" description="F-box associated beta-propeller type 3" evidence="2">
    <location>
        <begin position="155"/>
        <end position="391"/>
    </location>
</feature>
<dbReference type="AlphaFoldDB" id="A0A251RID8"/>
<dbReference type="Pfam" id="PF00646">
    <property type="entry name" value="F-box"/>
    <property type="match status" value="1"/>
</dbReference>
<dbReference type="Gramene" id="ONI35838">
    <property type="protein sequence ID" value="ONI35838"/>
    <property type="gene ID" value="PRUPE_1G556700"/>
</dbReference>
<dbReference type="Pfam" id="PF08268">
    <property type="entry name" value="FBA_3"/>
    <property type="match status" value="1"/>
</dbReference>
<dbReference type="InterPro" id="IPR050796">
    <property type="entry name" value="SCF_F-box_component"/>
</dbReference>
<dbReference type="OrthoDB" id="1938527at2759"/>
<dbReference type="PANTHER" id="PTHR31672">
    <property type="entry name" value="BNACNNG10540D PROTEIN"/>
    <property type="match status" value="1"/>
</dbReference>